<sequence length="214" mass="23989">VLKKILILSDGIPGHFNQSKGIARLLAERFECSITTEEISYRINFLRSIIIFLARILCKIGSPMSFKMVTLFFDNIIMKDFDLIIAAGGNTAPLTAALKNLSNKPAIQLGSPRGLHSSLFDALITVEKYFESPTNIVVDITPNLYSPMICTEASRAENLKRHILFLIGGNGIGYFYSSEEWQLLISQIHKLYDSTKLPVTIVTSRRTHPKVEEK</sequence>
<feature type="non-terminal residue" evidence="1">
    <location>
        <position position="1"/>
    </location>
</feature>
<reference evidence="1" key="1">
    <citation type="submission" date="2018-05" db="EMBL/GenBank/DDBJ databases">
        <authorList>
            <person name="Lanie J.A."/>
            <person name="Ng W.-L."/>
            <person name="Kazmierczak K.M."/>
            <person name="Andrzejewski T.M."/>
            <person name="Davidsen T.M."/>
            <person name="Wayne K.J."/>
            <person name="Tettelin H."/>
            <person name="Glass J.I."/>
            <person name="Rusch D."/>
            <person name="Podicherti R."/>
            <person name="Tsui H.-C.T."/>
            <person name="Winkler M.E."/>
        </authorList>
    </citation>
    <scope>NUCLEOTIDE SEQUENCE</scope>
</reference>
<proteinExistence type="predicted"/>
<protein>
    <submittedName>
        <fullName evidence="1">Uncharacterized protein</fullName>
    </submittedName>
</protein>
<organism evidence="1">
    <name type="scientific">marine metagenome</name>
    <dbReference type="NCBI Taxonomy" id="408172"/>
    <lineage>
        <taxon>unclassified sequences</taxon>
        <taxon>metagenomes</taxon>
        <taxon>ecological metagenomes</taxon>
    </lineage>
</organism>
<dbReference type="Pfam" id="PF06258">
    <property type="entry name" value="Mito_fiss_Elm1"/>
    <property type="match status" value="1"/>
</dbReference>
<dbReference type="EMBL" id="UINC01068578">
    <property type="protein sequence ID" value="SVC01311.1"/>
    <property type="molecule type" value="Genomic_DNA"/>
</dbReference>
<accession>A0A382IRM4</accession>
<evidence type="ECO:0000313" key="1">
    <source>
        <dbReference type="EMBL" id="SVC01311.1"/>
    </source>
</evidence>
<dbReference type="AlphaFoldDB" id="A0A382IRM4"/>
<dbReference type="InterPro" id="IPR009367">
    <property type="entry name" value="Elm1-like"/>
</dbReference>
<feature type="non-terminal residue" evidence="1">
    <location>
        <position position="214"/>
    </location>
</feature>
<name>A0A382IRM4_9ZZZZ</name>
<gene>
    <name evidence="1" type="ORF">METZ01_LOCUS254165</name>
</gene>